<proteinExistence type="predicted"/>
<organism evidence="1 2">
    <name type="scientific">Heterorhabditis bacteriophora</name>
    <name type="common">Entomopathogenic nematode worm</name>
    <dbReference type="NCBI Taxonomy" id="37862"/>
    <lineage>
        <taxon>Eukaryota</taxon>
        <taxon>Metazoa</taxon>
        <taxon>Ecdysozoa</taxon>
        <taxon>Nematoda</taxon>
        <taxon>Chromadorea</taxon>
        <taxon>Rhabditida</taxon>
        <taxon>Rhabditina</taxon>
        <taxon>Rhabditomorpha</taxon>
        <taxon>Strongyloidea</taxon>
        <taxon>Heterorhabditidae</taxon>
        <taxon>Heterorhabditis</taxon>
    </lineage>
</organism>
<accession>A0A1I7X2J9</accession>
<keyword evidence="1" id="KW-1185">Reference proteome</keyword>
<evidence type="ECO:0000313" key="2">
    <source>
        <dbReference type="WBParaSite" id="Hba_11710"/>
    </source>
</evidence>
<name>A0A1I7X2J9_HETBA</name>
<dbReference type="WBParaSite" id="Hba_11710">
    <property type="protein sequence ID" value="Hba_11710"/>
    <property type="gene ID" value="Hba_11710"/>
</dbReference>
<protein>
    <submittedName>
        <fullName evidence="2">Transposase</fullName>
    </submittedName>
</protein>
<sequence length="37" mass="4576">MLIMNACVYNVRNFLQSMKDREVKNDYKIQRRITKQK</sequence>
<dbReference type="Proteomes" id="UP000095283">
    <property type="component" value="Unplaced"/>
</dbReference>
<dbReference type="AlphaFoldDB" id="A0A1I7X2J9"/>
<reference evidence="2" key="1">
    <citation type="submission" date="2016-11" db="UniProtKB">
        <authorList>
            <consortium name="WormBaseParasite"/>
        </authorList>
    </citation>
    <scope>IDENTIFICATION</scope>
</reference>
<evidence type="ECO:0000313" key="1">
    <source>
        <dbReference type="Proteomes" id="UP000095283"/>
    </source>
</evidence>